<evidence type="ECO:0000256" key="5">
    <source>
        <dbReference type="ARBA" id="ARBA00022882"/>
    </source>
</evidence>
<gene>
    <name evidence="13" type="ORF">CTI12_AA612970</name>
</gene>
<dbReference type="OrthoDB" id="426293at2759"/>
<keyword evidence="5" id="KW-0813">Transport</keyword>
<feature type="transmembrane region" description="Helical" evidence="10">
    <location>
        <begin position="125"/>
        <end position="146"/>
    </location>
</feature>
<dbReference type="GO" id="GO:0005249">
    <property type="term" value="F:voltage-gated potassium channel activity"/>
    <property type="evidence" value="ECO:0007669"/>
    <property type="project" value="InterPro"/>
</dbReference>
<feature type="transmembrane region" description="Helical" evidence="10">
    <location>
        <begin position="94"/>
        <end position="113"/>
    </location>
</feature>
<sequence length="188" mass="22197">MKRKKCTIYPFQPWELPKNQNKYGVVLWVPDTINELIEKAADHFKLDLPSTSCILTEEADVLLKVMLIRGNLNFEEASSLSGISLKWYRAWDKFILLWAVYSSIGTPIEFGFFRGLPKHLYLLDILSQTAFFIDIFVQFFVAYRDIDTEKMITDQNLIARRYLKSRFIFDLLACMPWDMLYWVSGRKE</sequence>
<keyword evidence="5" id="KW-0851">Voltage-gated channel</keyword>
<dbReference type="InterPro" id="IPR045319">
    <property type="entry name" value="KAT/AKT"/>
</dbReference>
<comment type="subcellular location">
    <subcellularLocation>
        <location evidence="1">Membrane</location>
        <topology evidence="1">Multi-pass membrane protein</topology>
    </subcellularLocation>
</comment>
<evidence type="ECO:0000259" key="11">
    <source>
        <dbReference type="Pfam" id="PF00520"/>
    </source>
</evidence>
<evidence type="ECO:0000313" key="14">
    <source>
        <dbReference type="Proteomes" id="UP000245207"/>
    </source>
</evidence>
<feature type="domain" description="Ion transport" evidence="11">
    <location>
        <begin position="88"/>
        <end position="181"/>
    </location>
</feature>
<feature type="domain" description="KHA" evidence="12">
    <location>
        <begin position="4"/>
        <end position="69"/>
    </location>
</feature>
<evidence type="ECO:0000256" key="1">
    <source>
        <dbReference type="ARBA" id="ARBA00004141"/>
    </source>
</evidence>
<name>A0A2U1KEA6_ARTAN</name>
<evidence type="ECO:0000256" key="9">
    <source>
        <dbReference type="ARBA" id="ARBA00023303"/>
    </source>
</evidence>
<keyword evidence="2" id="KW-0633">Potassium transport</keyword>
<dbReference type="PANTHER" id="PTHR45743:SF34">
    <property type="entry name" value="POTASSIUM CHANNEL"/>
    <property type="match status" value="1"/>
</dbReference>
<keyword evidence="5" id="KW-0406">Ion transport</keyword>
<evidence type="ECO:0000256" key="10">
    <source>
        <dbReference type="SAM" id="Phobius"/>
    </source>
</evidence>
<dbReference type="InterPro" id="IPR005821">
    <property type="entry name" value="Ion_trans_dom"/>
</dbReference>
<organism evidence="13 14">
    <name type="scientific">Artemisia annua</name>
    <name type="common">Sweet wormwood</name>
    <dbReference type="NCBI Taxonomy" id="35608"/>
    <lineage>
        <taxon>Eukaryota</taxon>
        <taxon>Viridiplantae</taxon>
        <taxon>Streptophyta</taxon>
        <taxon>Embryophyta</taxon>
        <taxon>Tracheophyta</taxon>
        <taxon>Spermatophyta</taxon>
        <taxon>Magnoliopsida</taxon>
        <taxon>eudicotyledons</taxon>
        <taxon>Gunneridae</taxon>
        <taxon>Pentapetalae</taxon>
        <taxon>asterids</taxon>
        <taxon>campanulids</taxon>
        <taxon>Asterales</taxon>
        <taxon>Asteraceae</taxon>
        <taxon>Asteroideae</taxon>
        <taxon>Anthemideae</taxon>
        <taxon>Artemisiinae</taxon>
        <taxon>Artemisia</taxon>
    </lineage>
</organism>
<dbReference type="Gene3D" id="1.10.287.70">
    <property type="match status" value="1"/>
</dbReference>
<proteinExistence type="predicted"/>
<dbReference type="InterPro" id="IPR021789">
    <property type="entry name" value="KHA_dom"/>
</dbReference>
<evidence type="ECO:0000256" key="6">
    <source>
        <dbReference type="ARBA" id="ARBA00022958"/>
    </source>
</evidence>
<reference evidence="13 14" key="1">
    <citation type="journal article" date="2018" name="Mol. Plant">
        <title>The genome of Artemisia annua provides insight into the evolution of Asteraceae family and artemisinin biosynthesis.</title>
        <authorList>
            <person name="Shen Q."/>
            <person name="Zhang L."/>
            <person name="Liao Z."/>
            <person name="Wang S."/>
            <person name="Yan T."/>
            <person name="Shi P."/>
            <person name="Liu M."/>
            <person name="Fu X."/>
            <person name="Pan Q."/>
            <person name="Wang Y."/>
            <person name="Lv Z."/>
            <person name="Lu X."/>
            <person name="Zhang F."/>
            <person name="Jiang W."/>
            <person name="Ma Y."/>
            <person name="Chen M."/>
            <person name="Hao X."/>
            <person name="Li L."/>
            <person name="Tang Y."/>
            <person name="Lv G."/>
            <person name="Zhou Y."/>
            <person name="Sun X."/>
            <person name="Brodelius P.E."/>
            <person name="Rose J.K.C."/>
            <person name="Tang K."/>
        </authorList>
    </citation>
    <scope>NUCLEOTIDE SEQUENCE [LARGE SCALE GENOMIC DNA]</scope>
    <source>
        <strain evidence="14">cv. Huhao1</strain>
        <tissue evidence="13">Leaf</tissue>
    </source>
</reference>
<evidence type="ECO:0000256" key="4">
    <source>
        <dbReference type="ARBA" id="ARBA00022826"/>
    </source>
</evidence>
<dbReference type="Proteomes" id="UP000245207">
    <property type="component" value="Unassembled WGS sequence"/>
</dbReference>
<protein>
    <submittedName>
        <fullName evidence="13">Ankyrin repeat-containing protein</fullName>
    </submittedName>
</protein>
<keyword evidence="6" id="KW-0630">Potassium</keyword>
<evidence type="ECO:0000313" key="13">
    <source>
        <dbReference type="EMBL" id="PWA34943.1"/>
    </source>
</evidence>
<evidence type="ECO:0000256" key="3">
    <source>
        <dbReference type="ARBA" id="ARBA00022692"/>
    </source>
</evidence>
<dbReference type="AlphaFoldDB" id="A0A2U1KEA6"/>
<keyword evidence="3 10" id="KW-0812">Transmembrane</keyword>
<dbReference type="Pfam" id="PF11834">
    <property type="entry name" value="KHA"/>
    <property type="match status" value="1"/>
</dbReference>
<evidence type="ECO:0000259" key="12">
    <source>
        <dbReference type="Pfam" id="PF11834"/>
    </source>
</evidence>
<keyword evidence="9" id="KW-0407">Ion channel</keyword>
<keyword evidence="4" id="KW-0631">Potassium channel</keyword>
<dbReference type="Pfam" id="PF00520">
    <property type="entry name" value="Ion_trans"/>
    <property type="match status" value="1"/>
</dbReference>
<dbReference type="PANTHER" id="PTHR45743">
    <property type="entry name" value="POTASSIUM CHANNEL AKT1"/>
    <property type="match status" value="1"/>
</dbReference>
<evidence type="ECO:0000256" key="8">
    <source>
        <dbReference type="ARBA" id="ARBA00023136"/>
    </source>
</evidence>
<evidence type="ECO:0000256" key="2">
    <source>
        <dbReference type="ARBA" id="ARBA00022538"/>
    </source>
</evidence>
<accession>A0A2U1KEA6</accession>
<evidence type="ECO:0000256" key="7">
    <source>
        <dbReference type="ARBA" id="ARBA00022989"/>
    </source>
</evidence>
<dbReference type="EMBL" id="PKPP01021078">
    <property type="protein sequence ID" value="PWA34943.1"/>
    <property type="molecule type" value="Genomic_DNA"/>
</dbReference>
<dbReference type="SUPFAM" id="SSF81324">
    <property type="entry name" value="Voltage-gated potassium channels"/>
    <property type="match status" value="1"/>
</dbReference>
<comment type="caution">
    <text evidence="13">The sequence shown here is derived from an EMBL/GenBank/DDBJ whole genome shotgun (WGS) entry which is preliminary data.</text>
</comment>
<keyword evidence="7 10" id="KW-1133">Transmembrane helix</keyword>
<keyword evidence="14" id="KW-1185">Reference proteome</keyword>
<dbReference type="GO" id="GO:0034702">
    <property type="term" value="C:monoatomic ion channel complex"/>
    <property type="evidence" value="ECO:0007669"/>
    <property type="project" value="UniProtKB-KW"/>
</dbReference>
<keyword evidence="8 10" id="KW-0472">Membrane</keyword>